<dbReference type="SUPFAM" id="SSF52172">
    <property type="entry name" value="CheY-like"/>
    <property type="match status" value="1"/>
</dbReference>
<dbReference type="Gene3D" id="3.30.450.20">
    <property type="entry name" value="PAS domain"/>
    <property type="match status" value="1"/>
</dbReference>
<dbReference type="SUPFAM" id="SSF47384">
    <property type="entry name" value="Homodimeric domain of signal transducing histidine kinase"/>
    <property type="match status" value="1"/>
</dbReference>
<dbReference type="SMART" id="SM00448">
    <property type="entry name" value="REC"/>
    <property type="match status" value="1"/>
</dbReference>
<dbReference type="InterPro" id="IPR036097">
    <property type="entry name" value="HisK_dim/P_sf"/>
</dbReference>
<dbReference type="InterPro" id="IPR004358">
    <property type="entry name" value="Sig_transdc_His_kin-like_C"/>
</dbReference>
<dbReference type="NCBIfam" id="TIGR00229">
    <property type="entry name" value="sensory_box"/>
    <property type="match status" value="1"/>
</dbReference>
<dbReference type="SMART" id="SM00086">
    <property type="entry name" value="PAC"/>
    <property type="match status" value="1"/>
</dbReference>
<dbReference type="PROSITE" id="PS50109">
    <property type="entry name" value="HIS_KIN"/>
    <property type="match status" value="1"/>
</dbReference>
<dbReference type="OrthoDB" id="9796100at2"/>
<dbReference type="PANTHER" id="PTHR43065:SF46">
    <property type="entry name" value="C4-DICARBOXYLATE TRANSPORT SENSOR PROTEIN DCTB"/>
    <property type="match status" value="1"/>
</dbReference>
<keyword evidence="5" id="KW-0547">Nucleotide-binding</keyword>
<evidence type="ECO:0000256" key="1">
    <source>
        <dbReference type="ARBA" id="ARBA00000085"/>
    </source>
</evidence>
<dbReference type="InterPro" id="IPR011006">
    <property type="entry name" value="CheY-like_superfamily"/>
</dbReference>
<dbReference type="Gene3D" id="1.10.287.130">
    <property type="match status" value="1"/>
</dbReference>
<evidence type="ECO:0000256" key="8">
    <source>
        <dbReference type="ARBA" id="ARBA00023012"/>
    </source>
</evidence>
<feature type="domain" description="PAS" evidence="12">
    <location>
        <begin position="280"/>
        <end position="358"/>
    </location>
</feature>
<evidence type="ECO:0000313" key="14">
    <source>
        <dbReference type="EMBL" id="QCO56913.1"/>
    </source>
</evidence>
<dbReference type="InterPro" id="IPR001789">
    <property type="entry name" value="Sig_transdc_resp-reg_receiver"/>
</dbReference>
<dbReference type="PROSITE" id="PS50113">
    <property type="entry name" value="PAC"/>
    <property type="match status" value="1"/>
</dbReference>
<dbReference type="InterPro" id="IPR036890">
    <property type="entry name" value="HATPase_C_sf"/>
</dbReference>
<sequence length="926" mass="102494">MPRPSGGEISRRGLNSMRRLNVADISSLSILETLAAPIWIFDLDQHAIWWGNAAALAFWNVDSLDALKAHDFSSDSATTRQRLRQMAYDPRMKSDEPETWILYPNDTPVTALVKLQPVTFAQGRVGLLAEVTNRPSAGFDIQTARIAETIRYSGVILSMFSLSGRLIAQNPEAFECYGASQGTDDDLASRFDNRDLAQDLLQSVNQSSVFSAELEVPGNTPKRTHHIKAHRGRDPATGEFVAVIAESDISDLVRLRRELSDLNMNLEQRVLERSEALRISEERFSLAMRGAKDGLWDRNFETGTTYVSPRCYEILGTGPNEILLDTETYLALIHPEDRARVEATFMDPEPVERTVREAEYRVRHKDGHWVDLLERAFLVIRDGKPVRMVGTSIDISERKRHERKMTRLMEILVEGGQALPLGIAFYDPDLKLVMNNQLYADMQPQDGPVLERGTHFREILESSAKDIAKTKGYNSPQAYINDRLQSARIAPHSWTHEQANGRIIVATEIPTSGNGVISLFEDVTQERTQQKQLQQAQKMEAIGQLTGGVAHDFNNLLAVIMGNLELLQNEIETQLPDVNTEETNALIDAALASVKHGADLTSNMLAYARKARLKPVVIDLNKAISETERWMRRTIVSTIQIETVFQGGVWPVQVDQSSLQSALVNLILNARDAMEGSGRLTIETANLRIDESYLDTRSETIPPGRYVMVAVSDTGPGISPDVIGQIYDPFFSTKEVGKGTGLGLSMVEGFVKQSGGMIRVYSEPGSGTSFKLFFNAQAPTGGASKQPPIPQQAMKSALNARAHILIAEDQPEVMDVLKKTLASAGYNVTTAGNGDTAFEHFESDPGIDLVLTDIVMPGRLQGPGLAKECRQIRPEIPFIFLSGYASEATVHGNGLRPEDIRLMKPVSRTPLLQAVESCLKLLKRNG</sequence>
<evidence type="ECO:0000259" key="10">
    <source>
        <dbReference type="PROSITE" id="PS50109"/>
    </source>
</evidence>
<reference evidence="14 15" key="1">
    <citation type="submission" date="2019-05" db="EMBL/GenBank/DDBJ databases">
        <title>Pseudorhodobacter turbinis sp. nov., isolated from the gut of the Korean turban shell.</title>
        <authorList>
            <person name="Jeong Y.-S."/>
            <person name="Kang W.-R."/>
            <person name="Bae J.-W."/>
        </authorList>
    </citation>
    <scope>NUCLEOTIDE SEQUENCE [LARGE SCALE GENOMIC DNA]</scope>
    <source>
        <strain evidence="14 15">S12M18</strain>
        <plasmid evidence="14 15">unnamed1</plasmid>
    </source>
</reference>
<dbReference type="EC" id="2.7.13.3" evidence="2"/>
<feature type="domain" description="Response regulatory" evidence="11">
    <location>
        <begin position="803"/>
        <end position="919"/>
    </location>
</feature>
<dbReference type="GO" id="GO:0005524">
    <property type="term" value="F:ATP binding"/>
    <property type="evidence" value="ECO:0007669"/>
    <property type="project" value="UniProtKB-KW"/>
</dbReference>
<dbReference type="InterPro" id="IPR003594">
    <property type="entry name" value="HATPase_dom"/>
</dbReference>
<evidence type="ECO:0000259" key="13">
    <source>
        <dbReference type="PROSITE" id="PS50113"/>
    </source>
</evidence>
<keyword evidence="7" id="KW-0067">ATP-binding</keyword>
<dbReference type="KEGG" id="pseb:EOK75_14015"/>
<evidence type="ECO:0000256" key="6">
    <source>
        <dbReference type="ARBA" id="ARBA00022777"/>
    </source>
</evidence>
<name>A0A4P8EJA1_9RHOB</name>
<dbReference type="SUPFAM" id="SSF55785">
    <property type="entry name" value="PYP-like sensor domain (PAS domain)"/>
    <property type="match status" value="1"/>
</dbReference>
<dbReference type="InterPro" id="IPR000014">
    <property type="entry name" value="PAS"/>
</dbReference>
<dbReference type="AlphaFoldDB" id="A0A4P8EJA1"/>
<dbReference type="PROSITE" id="PS50112">
    <property type="entry name" value="PAS"/>
    <property type="match status" value="1"/>
</dbReference>
<dbReference type="Pfam" id="PF02518">
    <property type="entry name" value="HATPase_c"/>
    <property type="match status" value="1"/>
</dbReference>
<evidence type="ECO:0000256" key="5">
    <source>
        <dbReference type="ARBA" id="ARBA00022741"/>
    </source>
</evidence>
<evidence type="ECO:0000256" key="7">
    <source>
        <dbReference type="ARBA" id="ARBA00022840"/>
    </source>
</evidence>
<keyword evidence="14" id="KW-0614">Plasmid</keyword>
<evidence type="ECO:0000259" key="11">
    <source>
        <dbReference type="PROSITE" id="PS50110"/>
    </source>
</evidence>
<organism evidence="14 15">
    <name type="scientific">Pseudorhodobacter turbinis</name>
    <dbReference type="NCBI Taxonomy" id="2500533"/>
    <lineage>
        <taxon>Bacteria</taxon>
        <taxon>Pseudomonadati</taxon>
        <taxon>Pseudomonadota</taxon>
        <taxon>Alphaproteobacteria</taxon>
        <taxon>Rhodobacterales</taxon>
        <taxon>Paracoccaceae</taxon>
        <taxon>Pseudorhodobacter</taxon>
    </lineage>
</organism>
<feature type="modified residue" description="4-aspartylphosphate" evidence="9">
    <location>
        <position position="853"/>
    </location>
</feature>
<dbReference type="InterPro" id="IPR000700">
    <property type="entry name" value="PAS-assoc_C"/>
</dbReference>
<keyword evidence="8" id="KW-0902">Two-component regulatory system</keyword>
<feature type="domain" description="PAC" evidence="13">
    <location>
        <begin position="356"/>
        <end position="407"/>
    </location>
</feature>
<dbReference type="SMART" id="SM00091">
    <property type="entry name" value="PAS"/>
    <property type="match status" value="1"/>
</dbReference>
<dbReference type="SUPFAM" id="SSF55874">
    <property type="entry name" value="ATPase domain of HSP90 chaperone/DNA topoisomerase II/histidine kinase"/>
    <property type="match status" value="1"/>
</dbReference>
<evidence type="ECO:0000256" key="9">
    <source>
        <dbReference type="PROSITE-ProRule" id="PRU00169"/>
    </source>
</evidence>
<evidence type="ECO:0000256" key="4">
    <source>
        <dbReference type="ARBA" id="ARBA00022679"/>
    </source>
</evidence>
<dbReference type="InterPro" id="IPR013655">
    <property type="entry name" value="PAS_fold_3"/>
</dbReference>
<dbReference type="CDD" id="cd00082">
    <property type="entry name" value="HisKA"/>
    <property type="match status" value="1"/>
</dbReference>
<feature type="domain" description="Histidine kinase" evidence="10">
    <location>
        <begin position="548"/>
        <end position="778"/>
    </location>
</feature>
<evidence type="ECO:0000256" key="2">
    <source>
        <dbReference type="ARBA" id="ARBA00012438"/>
    </source>
</evidence>
<dbReference type="PROSITE" id="PS50110">
    <property type="entry name" value="RESPONSE_REGULATORY"/>
    <property type="match status" value="1"/>
</dbReference>
<dbReference type="Pfam" id="PF08447">
    <property type="entry name" value="PAS_3"/>
    <property type="match status" value="1"/>
</dbReference>
<dbReference type="Gene3D" id="3.30.565.10">
    <property type="entry name" value="Histidine kinase-like ATPase, C-terminal domain"/>
    <property type="match status" value="1"/>
</dbReference>
<dbReference type="PANTHER" id="PTHR43065">
    <property type="entry name" value="SENSOR HISTIDINE KINASE"/>
    <property type="match status" value="1"/>
</dbReference>
<dbReference type="InterPro" id="IPR001610">
    <property type="entry name" value="PAC"/>
</dbReference>
<dbReference type="Pfam" id="PF12860">
    <property type="entry name" value="PAS_7"/>
    <property type="match status" value="1"/>
</dbReference>
<evidence type="ECO:0000256" key="3">
    <source>
        <dbReference type="ARBA" id="ARBA00022553"/>
    </source>
</evidence>
<dbReference type="GO" id="GO:0000155">
    <property type="term" value="F:phosphorelay sensor kinase activity"/>
    <property type="evidence" value="ECO:0007669"/>
    <property type="project" value="InterPro"/>
</dbReference>
<dbReference type="Gene3D" id="3.40.50.2300">
    <property type="match status" value="1"/>
</dbReference>
<dbReference type="Proteomes" id="UP000298631">
    <property type="component" value="Plasmid unnamed1"/>
</dbReference>
<accession>A0A4P8EJA1</accession>
<dbReference type="SMART" id="SM00387">
    <property type="entry name" value="HATPase_c"/>
    <property type="match status" value="1"/>
</dbReference>
<dbReference type="CDD" id="cd00130">
    <property type="entry name" value="PAS"/>
    <property type="match status" value="1"/>
</dbReference>
<keyword evidence="15" id="KW-1185">Reference proteome</keyword>
<gene>
    <name evidence="14" type="ORF">EOK75_14015</name>
</gene>
<geneLocation type="plasmid" evidence="14 15">
    <name>unnamed1</name>
</geneLocation>
<dbReference type="SMART" id="SM00388">
    <property type="entry name" value="HisKA"/>
    <property type="match status" value="1"/>
</dbReference>
<evidence type="ECO:0000259" key="12">
    <source>
        <dbReference type="PROSITE" id="PS50112"/>
    </source>
</evidence>
<proteinExistence type="predicted"/>
<dbReference type="PRINTS" id="PR00344">
    <property type="entry name" value="BCTRLSENSOR"/>
</dbReference>
<keyword evidence="3 9" id="KW-0597">Phosphoprotein</keyword>
<dbReference type="InterPro" id="IPR003661">
    <property type="entry name" value="HisK_dim/P_dom"/>
</dbReference>
<dbReference type="Pfam" id="PF00072">
    <property type="entry name" value="Response_reg"/>
    <property type="match status" value="1"/>
</dbReference>
<evidence type="ECO:0000313" key="15">
    <source>
        <dbReference type="Proteomes" id="UP000298631"/>
    </source>
</evidence>
<dbReference type="EMBL" id="CP039965">
    <property type="protein sequence ID" value="QCO56913.1"/>
    <property type="molecule type" value="Genomic_DNA"/>
</dbReference>
<protein>
    <recommendedName>
        <fullName evidence="2">histidine kinase</fullName>
        <ecNumber evidence="2">2.7.13.3</ecNumber>
    </recommendedName>
</protein>
<keyword evidence="6" id="KW-0418">Kinase</keyword>
<keyword evidence="4" id="KW-0808">Transferase</keyword>
<dbReference type="Pfam" id="PF00512">
    <property type="entry name" value="HisKA"/>
    <property type="match status" value="1"/>
</dbReference>
<dbReference type="InterPro" id="IPR035965">
    <property type="entry name" value="PAS-like_dom_sf"/>
</dbReference>
<dbReference type="InterPro" id="IPR005467">
    <property type="entry name" value="His_kinase_dom"/>
</dbReference>
<comment type="catalytic activity">
    <reaction evidence="1">
        <text>ATP + protein L-histidine = ADP + protein N-phospho-L-histidine.</text>
        <dbReference type="EC" id="2.7.13.3"/>
    </reaction>
</comment>